<dbReference type="AlphaFoldDB" id="A0A5J4QXG1"/>
<organism evidence="1 2">
    <name type="scientific">Streblomastix strix</name>
    <dbReference type="NCBI Taxonomy" id="222440"/>
    <lineage>
        <taxon>Eukaryota</taxon>
        <taxon>Metamonada</taxon>
        <taxon>Preaxostyla</taxon>
        <taxon>Oxymonadida</taxon>
        <taxon>Streblomastigidae</taxon>
        <taxon>Streblomastix</taxon>
    </lineage>
</organism>
<dbReference type="EMBL" id="SNRW01044171">
    <property type="protein sequence ID" value="KAA6325233.1"/>
    <property type="molecule type" value="Genomic_DNA"/>
</dbReference>
<comment type="caution">
    <text evidence="1">The sequence shown here is derived from an EMBL/GenBank/DDBJ whole genome shotgun (WGS) entry which is preliminary data.</text>
</comment>
<protein>
    <submittedName>
        <fullName evidence="1">Uncharacterized protein</fullName>
    </submittedName>
</protein>
<reference evidence="1 2" key="1">
    <citation type="submission" date="2019-03" db="EMBL/GenBank/DDBJ databases">
        <title>Single cell metagenomics reveals metabolic interactions within the superorganism composed of flagellate Streblomastix strix and complex community of Bacteroidetes bacteria on its surface.</title>
        <authorList>
            <person name="Treitli S.C."/>
            <person name="Kolisko M."/>
            <person name="Husnik F."/>
            <person name="Keeling P."/>
            <person name="Hampl V."/>
        </authorList>
    </citation>
    <scope>NUCLEOTIDE SEQUENCE [LARGE SCALE GENOMIC DNA]</scope>
    <source>
        <strain evidence="1">ST1C</strain>
    </source>
</reference>
<feature type="non-terminal residue" evidence="1">
    <location>
        <position position="1"/>
    </location>
</feature>
<evidence type="ECO:0000313" key="1">
    <source>
        <dbReference type="EMBL" id="KAA6325233.1"/>
    </source>
</evidence>
<proteinExistence type="predicted"/>
<name>A0A5J4QXG1_9EUKA</name>
<sequence length="113" mass="12229">NADLPWLECPCPIRGYPHLYPHRQSFSCTPTGAGHVLSSSIQLMAFKPCAASSVYSSSSSSALSSQPSFIQGSVLSLQLDDIDHISFSLSPALKFELRVPELVYKQVSCPTVL</sequence>
<evidence type="ECO:0000313" key="2">
    <source>
        <dbReference type="Proteomes" id="UP000324800"/>
    </source>
</evidence>
<dbReference type="Proteomes" id="UP000324800">
    <property type="component" value="Unassembled WGS sequence"/>
</dbReference>
<gene>
    <name evidence="1" type="ORF">EZS28_054094</name>
</gene>
<accession>A0A5J4QXG1</accession>